<gene>
    <name evidence="1" type="ORF">SAMN06264867_102269</name>
</gene>
<evidence type="ECO:0000313" key="2">
    <source>
        <dbReference type="Proteomes" id="UP000319712"/>
    </source>
</evidence>
<dbReference type="Gene3D" id="3.10.105.10">
    <property type="entry name" value="Dipeptide-binding Protein, Domain 3"/>
    <property type="match status" value="1"/>
</dbReference>
<dbReference type="AlphaFoldDB" id="A0A521BJH2"/>
<protein>
    <submittedName>
        <fullName evidence="1">Uncharacterized protein</fullName>
    </submittedName>
</protein>
<organism evidence="1 2">
    <name type="scientific">Halorubrum cibi</name>
    <dbReference type="NCBI Taxonomy" id="413815"/>
    <lineage>
        <taxon>Archaea</taxon>
        <taxon>Methanobacteriati</taxon>
        <taxon>Methanobacteriota</taxon>
        <taxon>Stenosarchaea group</taxon>
        <taxon>Halobacteria</taxon>
        <taxon>Halobacteriales</taxon>
        <taxon>Haloferacaceae</taxon>
        <taxon>Halorubrum</taxon>
    </lineage>
</organism>
<name>A0A521BJH2_9EURY</name>
<proteinExistence type="predicted"/>
<sequence>MSDFKQFGYPNEETTEGAWQRGLYFNEEYSELLNEANATPDLEGRAEVYQDVNEKFIEDAVFITTVFPLNPKALGEGVSGVGTQGGLSNFHYASLDG</sequence>
<dbReference type="EMBL" id="FXTD01000002">
    <property type="protein sequence ID" value="SMO46820.1"/>
    <property type="molecule type" value="Genomic_DNA"/>
</dbReference>
<dbReference type="RefSeq" id="WP_246066436.1">
    <property type="nucleotide sequence ID" value="NZ_FXTD01000002.1"/>
</dbReference>
<dbReference type="SUPFAM" id="SSF53850">
    <property type="entry name" value="Periplasmic binding protein-like II"/>
    <property type="match status" value="1"/>
</dbReference>
<keyword evidence="2" id="KW-1185">Reference proteome</keyword>
<dbReference type="Proteomes" id="UP000319712">
    <property type="component" value="Unassembled WGS sequence"/>
</dbReference>
<evidence type="ECO:0000313" key="1">
    <source>
        <dbReference type="EMBL" id="SMO46820.1"/>
    </source>
</evidence>
<accession>A0A521BJH2</accession>
<reference evidence="1 2" key="1">
    <citation type="submission" date="2017-05" db="EMBL/GenBank/DDBJ databases">
        <authorList>
            <person name="Varghese N."/>
            <person name="Submissions S."/>
        </authorList>
    </citation>
    <scope>NUCLEOTIDE SEQUENCE [LARGE SCALE GENOMIC DNA]</scope>
    <source>
        <strain evidence="1 2">DSM 19504</strain>
    </source>
</reference>